<dbReference type="GO" id="GO:0031490">
    <property type="term" value="F:chromatin DNA binding"/>
    <property type="evidence" value="ECO:0007669"/>
    <property type="project" value="TreeGrafter"/>
</dbReference>
<name>A0AA41NKR5_SCICA</name>
<dbReference type="Proteomes" id="UP001166674">
    <property type="component" value="Unassembled WGS sequence"/>
</dbReference>
<gene>
    <name evidence="7" type="ORF">SUZIE_213680</name>
</gene>
<evidence type="ECO:0000313" key="7">
    <source>
        <dbReference type="EMBL" id="MBZ3891582.1"/>
    </source>
</evidence>
<evidence type="ECO:0000256" key="5">
    <source>
        <dbReference type="ARBA" id="ARBA00023242"/>
    </source>
</evidence>
<reference evidence="7" key="1">
    <citation type="submission" date="2020-03" db="EMBL/GenBank/DDBJ databases">
        <title>Studies in the Genomics of Life Span.</title>
        <authorList>
            <person name="Glass D."/>
        </authorList>
    </citation>
    <scope>NUCLEOTIDE SEQUENCE</scope>
    <source>
        <strain evidence="7">SUZIE</strain>
        <tissue evidence="7">Muscle</tissue>
    </source>
</reference>
<keyword evidence="8" id="KW-1185">Reference proteome</keyword>
<keyword evidence="5" id="KW-0539">Nucleus</keyword>
<comment type="subcellular location">
    <subcellularLocation>
        <location evidence="2">Chromosome</location>
    </subcellularLocation>
    <subcellularLocation>
        <location evidence="1">Nucleus</location>
    </subcellularLocation>
</comment>
<dbReference type="InterPro" id="IPR051365">
    <property type="entry name" value="TOX_HMG-box_domain"/>
</dbReference>
<proteinExistence type="predicted"/>
<evidence type="ECO:0000313" key="8">
    <source>
        <dbReference type="Proteomes" id="UP001166674"/>
    </source>
</evidence>
<evidence type="ECO:0000256" key="6">
    <source>
        <dbReference type="SAM" id="MobiDB-lite"/>
    </source>
</evidence>
<feature type="compositionally biased region" description="Polar residues" evidence="6">
    <location>
        <begin position="68"/>
        <end position="77"/>
    </location>
</feature>
<comment type="caution">
    <text evidence="7">The sequence shown here is derived from an EMBL/GenBank/DDBJ whole genome shotgun (WGS) entry which is preliminary data.</text>
</comment>
<protein>
    <submittedName>
        <fullName evidence="7">TOX high mobility group box family member 4</fullName>
    </submittedName>
</protein>
<feature type="region of interest" description="Disordered" evidence="6">
    <location>
        <begin position="166"/>
        <end position="211"/>
    </location>
</feature>
<evidence type="ECO:0000256" key="2">
    <source>
        <dbReference type="ARBA" id="ARBA00004286"/>
    </source>
</evidence>
<evidence type="ECO:0000256" key="1">
    <source>
        <dbReference type="ARBA" id="ARBA00004123"/>
    </source>
</evidence>
<dbReference type="GO" id="GO:0005634">
    <property type="term" value="C:nucleus"/>
    <property type="evidence" value="ECO:0007669"/>
    <property type="project" value="UniProtKB-SubCell"/>
</dbReference>
<sequence length="328" mass="35110">MNLDHSMGIQYCANLPVTIDVQITDKTSGLMGHSQLTTINQSELSTQLGLSLGGGTILPPAQSPEDCLSNTPSPTSSLHEDGVEDLQRLPSRDRILMPTLERFQRLWLQWDSLGEVQKQVNLVQLLSNPLTSPDCHSVSVAGGSSSSCFYAAASTLNTAPSITTDASDPNSAASYHSEAASTSGHATDSTSESLSQFTTATPLQNKTVPPPTLNMQTTLVPPAMDSSLQQPRNSSPEAHAVEATSPETICVMITDILPKIESPSQMGVELVSGFPVTFSPQPRCVRSGCENPVIVSKDWDNECCNDECLVKHCRDVFLAWVALGIQTL</sequence>
<dbReference type="GO" id="GO:0005694">
    <property type="term" value="C:chromosome"/>
    <property type="evidence" value="ECO:0007669"/>
    <property type="project" value="UniProtKB-SubCell"/>
</dbReference>
<dbReference type="PANTHER" id="PTHR45781:SF2">
    <property type="entry name" value="TOX HIGH MOBILITY GROUP BOX FAMILY MEMBER 4"/>
    <property type="match status" value="1"/>
</dbReference>
<organism evidence="7 8">
    <name type="scientific">Sciurus carolinensis</name>
    <name type="common">Eastern gray squirrel</name>
    <dbReference type="NCBI Taxonomy" id="30640"/>
    <lineage>
        <taxon>Eukaryota</taxon>
        <taxon>Metazoa</taxon>
        <taxon>Chordata</taxon>
        <taxon>Craniata</taxon>
        <taxon>Vertebrata</taxon>
        <taxon>Euteleostomi</taxon>
        <taxon>Mammalia</taxon>
        <taxon>Eutheria</taxon>
        <taxon>Euarchontoglires</taxon>
        <taxon>Glires</taxon>
        <taxon>Rodentia</taxon>
        <taxon>Sciuromorpha</taxon>
        <taxon>Sciuridae</taxon>
        <taxon>Sciurinae</taxon>
        <taxon>Sciurini</taxon>
        <taxon>Sciurus</taxon>
    </lineage>
</organism>
<keyword evidence="3" id="KW-0158">Chromosome</keyword>
<feature type="region of interest" description="Disordered" evidence="6">
    <location>
        <begin position="61"/>
        <end position="80"/>
    </location>
</feature>
<keyword evidence="4" id="KW-0238">DNA-binding</keyword>
<dbReference type="PANTHER" id="PTHR45781">
    <property type="entry name" value="AGAP000281-PA"/>
    <property type="match status" value="1"/>
</dbReference>
<evidence type="ECO:0000256" key="3">
    <source>
        <dbReference type="ARBA" id="ARBA00022454"/>
    </source>
</evidence>
<dbReference type="GO" id="GO:0006357">
    <property type="term" value="P:regulation of transcription by RNA polymerase II"/>
    <property type="evidence" value="ECO:0007669"/>
    <property type="project" value="TreeGrafter"/>
</dbReference>
<dbReference type="EMBL" id="JAATJV010451095">
    <property type="protein sequence ID" value="MBZ3891582.1"/>
    <property type="molecule type" value="Genomic_DNA"/>
</dbReference>
<evidence type="ECO:0000256" key="4">
    <source>
        <dbReference type="ARBA" id="ARBA00023125"/>
    </source>
</evidence>
<accession>A0AA41NKR5</accession>
<dbReference type="AlphaFoldDB" id="A0AA41NKR5"/>